<proteinExistence type="predicted"/>
<dbReference type="KEGG" id="bba:Bd2775"/>
<organism evidence="2 3">
    <name type="scientific">Bdellovibrio bacteriovorus (strain ATCC 15356 / DSM 50701 / NCIMB 9529 / HD100)</name>
    <dbReference type="NCBI Taxonomy" id="264462"/>
    <lineage>
        <taxon>Bacteria</taxon>
        <taxon>Pseudomonadati</taxon>
        <taxon>Bdellovibrionota</taxon>
        <taxon>Bdellovibrionia</taxon>
        <taxon>Bdellovibrionales</taxon>
        <taxon>Pseudobdellovibrionaceae</taxon>
        <taxon>Bdellovibrio</taxon>
    </lineage>
</organism>
<dbReference type="Proteomes" id="UP000008080">
    <property type="component" value="Chromosome"/>
</dbReference>
<keyword evidence="3" id="KW-1185">Reference proteome</keyword>
<gene>
    <name evidence="2" type="ordered locus">Bd2775</name>
</gene>
<sequence>MRPMELAALLRTELAKRQNKNPRYSLRAFAKSLDQDAGTLTRVMSGQRVVKQPTALAVMQALNIDSGMQDQILASLSSSRKQRTPKTAKMQPVSVADFENIFETTNIHLLASLRLKKFRPKRNWDNLARHLRLAPEELESRLISLEKIGAIAIKNSTVEVISKNLSTLPIPFTTERRKAVQKDFLDQAKRAIDEVPFELRDNCTLTIPISGKDLAKIKQILQKARTRINDLSEKKSTHDHIYNVSMAVYPVIL</sequence>
<accession>Q6MJK2</accession>
<evidence type="ECO:0000259" key="1">
    <source>
        <dbReference type="Pfam" id="PF14394"/>
    </source>
</evidence>
<dbReference type="EMBL" id="BX842653">
    <property type="protein sequence ID" value="CAE80558.1"/>
    <property type="molecule type" value="Genomic_DNA"/>
</dbReference>
<dbReference type="Pfam" id="PF14394">
    <property type="entry name" value="DUF4423"/>
    <property type="match status" value="1"/>
</dbReference>
<feature type="domain" description="DUF4423" evidence="1">
    <location>
        <begin position="85"/>
        <end position="251"/>
    </location>
</feature>
<protein>
    <recommendedName>
        <fullName evidence="1">DUF4423 domain-containing protein</fullName>
    </recommendedName>
</protein>
<dbReference type="HOGENOM" id="CLU_061509_1_0_7"/>
<dbReference type="STRING" id="264462.Bd2775"/>
<reference evidence="2 3" key="1">
    <citation type="journal article" date="2004" name="Science">
        <title>A predator unmasked: life cycle of Bdellovibrio bacteriovorus from a genomic perspective.</title>
        <authorList>
            <person name="Rendulic S."/>
            <person name="Jagtap P."/>
            <person name="Rosinus A."/>
            <person name="Eppinger M."/>
            <person name="Baar C."/>
            <person name="Lanz C."/>
            <person name="Keller H."/>
            <person name="Lambert C."/>
            <person name="Evans K.J."/>
            <person name="Goesmann A."/>
            <person name="Meyer F."/>
            <person name="Sockett R.E."/>
            <person name="Schuster S.C."/>
        </authorList>
    </citation>
    <scope>NUCLEOTIDE SEQUENCE [LARGE SCALE GENOMIC DNA]</scope>
    <source>
        <strain evidence="3">ATCC 15356 / DSM 50701 / NCIMB 9529 / HD100</strain>
    </source>
</reference>
<dbReference type="eggNOG" id="COG3093">
    <property type="taxonomic scope" value="Bacteria"/>
</dbReference>
<name>Q6MJK2_BDEBA</name>
<evidence type="ECO:0000313" key="3">
    <source>
        <dbReference type="Proteomes" id="UP000008080"/>
    </source>
</evidence>
<evidence type="ECO:0000313" key="2">
    <source>
        <dbReference type="EMBL" id="CAE80558.1"/>
    </source>
</evidence>
<dbReference type="InterPro" id="IPR025537">
    <property type="entry name" value="DUF4423"/>
</dbReference>
<dbReference type="AlphaFoldDB" id="Q6MJK2"/>